<feature type="region of interest" description="Disordered" evidence="1">
    <location>
        <begin position="1"/>
        <end position="33"/>
    </location>
</feature>
<dbReference type="Proteomes" id="UP001301958">
    <property type="component" value="Unassembled WGS sequence"/>
</dbReference>
<evidence type="ECO:0000256" key="1">
    <source>
        <dbReference type="SAM" id="MobiDB-lite"/>
    </source>
</evidence>
<reference evidence="2" key="1">
    <citation type="journal article" date="2023" name="Mol. Phylogenet. Evol.">
        <title>Genome-scale phylogeny and comparative genomics of the fungal order Sordariales.</title>
        <authorList>
            <person name="Hensen N."/>
            <person name="Bonometti L."/>
            <person name="Westerberg I."/>
            <person name="Brannstrom I.O."/>
            <person name="Guillou S."/>
            <person name="Cros-Aarteil S."/>
            <person name="Calhoun S."/>
            <person name="Haridas S."/>
            <person name="Kuo A."/>
            <person name="Mondo S."/>
            <person name="Pangilinan J."/>
            <person name="Riley R."/>
            <person name="LaButti K."/>
            <person name="Andreopoulos B."/>
            <person name="Lipzen A."/>
            <person name="Chen C."/>
            <person name="Yan M."/>
            <person name="Daum C."/>
            <person name="Ng V."/>
            <person name="Clum A."/>
            <person name="Steindorff A."/>
            <person name="Ohm R.A."/>
            <person name="Martin F."/>
            <person name="Silar P."/>
            <person name="Natvig D.O."/>
            <person name="Lalanne C."/>
            <person name="Gautier V."/>
            <person name="Ament-Velasquez S.L."/>
            <person name="Kruys A."/>
            <person name="Hutchinson M.I."/>
            <person name="Powell A.J."/>
            <person name="Barry K."/>
            <person name="Miller A.N."/>
            <person name="Grigoriev I.V."/>
            <person name="Debuchy R."/>
            <person name="Gladieux P."/>
            <person name="Hiltunen Thoren M."/>
            <person name="Johannesson H."/>
        </authorList>
    </citation>
    <scope>NUCLEOTIDE SEQUENCE</scope>
    <source>
        <strain evidence="2">CBS 990.96</strain>
    </source>
</reference>
<reference evidence="2" key="2">
    <citation type="submission" date="2023-05" db="EMBL/GenBank/DDBJ databases">
        <authorList>
            <consortium name="Lawrence Berkeley National Laboratory"/>
            <person name="Steindorff A."/>
            <person name="Hensen N."/>
            <person name="Bonometti L."/>
            <person name="Westerberg I."/>
            <person name="Brannstrom I.O."/>
            <person name="Guillou S."/>
            <person name="Cros-Aarteil S."/>
            <person name="Calhoun S."/>
            <person name="Haridas S."/>
            <person name="Kuo A."/>
            <person name="Mondo S."/>
            <person name="Pangilinan J."/>
            <person name="Riley R."/>
            <person name="Labutti K."/>
            <person name="Andreopoulos B."/>
            <person name="Lipzen A."/>
            <person name="Chen C."/>
            <person name="Yanf M."/>
            <person name="Daum C."/>
            <person name="Ng V."/>
            <person name="Clum A."/>
            <person name="Ohm R."/>
            <person name="Martin F."/>
            <person name="Silar P."/>
            <person name="Natvig D."/>
            <person name="Lalanne C."/>
            <person name="Gautier V."/>
            <person name="Ament-Velasquez S.L."/>
            <person name="Kruys A."/>
            <person name="Hutchinson M.I."/>
            <person name="Powell A.J."/>
            <person name="Barry K."/>
            <person name="Miller A.N."/>
            <person name="Grigoriev I.V."/>
            <person name="Debuchy R."/>
            <person name="Gladieux P."/>
            <person name="Thoren M.H."/>
            <person name="Johannesson H."/>
        </authorList>
    </citation>
    <scope>NUCLEOTIDE SEQUENCE</scope>
    <source>
        <strain evidence="2">CBS 990.96</strain>
    </source>
</reference>
<organism evidence="2 3">
    <name type="scientific">Podospora fimiseda</name>
    <dbReference type="NCBI Taxonomy" id="252190"/>
    <lineage>
        <taxon>Eukaryota</taxon>
        <taxon>Fungi</taxon>
        <taxon>Dikarya</taxon>
        <taxon>Ascomycota</taxon>
        <taxon>Pezizomycotina</taxon>
        <taxon>Sordariomycetes</taxon>
        <taxon>Sordariomycetidae</taxon>
        <taxon>Sordariales</taxon>
        <taxon>Podosporaceae</taxon>
        <taxon>Podospora</taxon>
    </lineage>
</organism>
<proteinExistence type="predicted"/>
<comment type="caution">
    <text evidence="2">The sequence shown here is derived from an EMBL/GenBank/DDBJ whole genome shotgun (WGS) entry which is preliminary data.</text>
</comment>
<accession>A0AAN7H6F2</accession>
<protein>
    <submittedName>
        <fullName evidence="2">Uncharacterized protein</fullName>
    </submittedName>
</protein>
<gene>
    <name evidence="2" type="ORF">QBC38DRAFT_98137</name>
</gene>
<name>A0AAN7H6F2_9PEZI</name>
<evidence type="ECO:0000313" key="2">
    <source>
        <dbReference type="EMBL" id="KAK4229624.1"/>
    </source>
</evidence>
<dbReference type="AlphaFoldDB" id="A0AAN7H6F2"/>
<dbReference type="EMBL" id="MU865306">
    <property type="protein sequence ID" value="KAK4229624.1"/>
    <property type="molecule type" value="Genomic_DNA"/>
</dbReference>
<sequence>MPGQPKRSVGGSQNSHQAPSDINAPSKRVHEPTYQAPTIQNNWQQEASGDVDLQGNPEAQLSQYEILCHITRVLNCRWPLGCFKPCVYASSEYPKPEPTELLPRWDGAPETFYQFLRLLVHVYNCDAPFGYLGQNAETVFYTILDMIPSSRFSELSGFISASTPDSDEAPLLLMDALVYRYGNHSVNNRTGHLITAVPRVGEISENVGNIFECIRRALMSEDTPGRRPAPEPKEE</sequence>
<feature type="compositionally biased region" description="Polar residues" evidence="1">
    <location>
        <begin position="10"/>
        <end position="20"/>
    </location>
</feature>
<keyword evidence="3" id="KW-1185">Reference proteome</keyword>
<evidence type="ECO:0000313" key="3">
    <source>
        <dbReference type="Proteomes" id="UP001301958"/>
    </source>
</evidence>